<dbReference type="PRINTS" id="PR01097">
    <property type="entry name" value="TRNSRECEPTRP"/>
</dbReference>
<keyword evidence="2" id="KW-0406">Ion transport</keyword>
<protein>
    <recommendedName>
        <fullName evidence="8">Ion transport domain-containing protein</fullName>
    </recommendedName>
</protein>
<keyword evidence="5" id="KW-0812">Transmembrane</keyword>
<dbReference type="EMBL" id="MU826372">
    <property type="protein sequence ID" value="KAJ7377795.1"/>
    <property type="molecule type" value="Genomic_DNA"/>
</dbReference>
<name>A0A9W9ZAE6_9CNID</name>
<evidence type="ECO:0000256" key="3">
    <source>
        <dbReference type="ARBA" id="ARBA00023303"/>
    </source>
</evidence>
<dbReference type="GO" id="GO:0051480">
    <property type="term" value="P:regulation of cytosolic calcium ion concentration"/>
    <property type="evidence" value="ECO:0007669"/>
    <property type="project" value="TreeGrafter"/>
</dbReference>
<feature type="region of interest" description="Disordered" evidence="4">
    <location>
        <begin position="254"/>
        <end position="276"/>
    </location>
</feature>
<comment type="caution">
    <text evidence="6">The sequence shown here is derived from an EMBL/GenBank/DDBJ whole genome shotgun (WGS) entry which is preliminary data.</text>
</comment>
<keyword evidence="3" id="KW-0407">Ion channel</keyword>
<dbReference type="PANTHER" id="PTHR10117">
    <property type="entry name" value="TRANSIENT RECEPTOR POTENTIAL CHANNEL"/>
    <property type="match status" value="1"/>
</dbReference>
<keyword evidence="1" id="KW-0813">Transport</keyword>
<accession>A0A9W9ZAE6</accession>
<evidence type="ECO:0000256" key="4">
    <source>
        <dbReference type="SAM" id="MobiDB-lite"/>
    </source>
</evidence>
<sequence>MKEFYRQGKERYFAQWWNFVTILMLVFFFLAGIFWLLGSSALLVNEHDNSLKYIVKSITRDSAFNFLLLSNTFSAGIRKLFWALFDKTDLEAFEIDSNTFSITQATGETLFAIFEIAAILISLNMLIAMMTNSFQQIADDSDIQWKFSRTGMWMQFVDKGSVVPPPFNLLPSRKYFVEFCQRCCDWIKSKKREHYDDLDSSDVEPAEEDDDMVEREKILKLLIDRYFFSSRQARDRLLLNNALKAFGINNQDASKAATDTTDDTDSSPIPEEQKPKNVRMVESLATKIMLGIFSTIAKLLNN</sequence>
<proteinExistence type="predicted"/>
<feature type="transmembrane region" description="Helical" evidence="5">
    <location>
        <begin position="64"/>
        <end position="85"/>
    </location>
</feature>
<keyword evidence="5" id="KW-1133">Transmembrane helix</keyword>
<dbReference type="GO" id="GO:0034703">
    <property type="term" value="C:cation channel complex"/>
    <property type="evidence" value="ECO:0007669"/>
    <property type="project" value="TreeGrafter"/>
</dbReference>
<gene>
    <name evidence="6" type="ORF">OS493_026362</name>
</gene>
<dbReference type="AlphaFoldDB" id="A0A9W9ZAE6"/>
<organism evidence="6 7">
    <name type="scientific">Desmophyllum pertusum</name>
    <dbReference type="NCBI Taxonomy" id="174260"/>
    <lineage>
        <taxon>Eukaryota</taxon>
        <taxon>Metazoa</taxon>
        <taxon>Cnidaria</taxon>
        <taxon>Anthozoa</taxon>
        <taxon>Hexacorallia</taxon>
        <taxon>Scleractinia</taxon>
        <taxon>Caryophylliina</taxon>
        <taxon>Caryophylliidae</taxon>
        <taxon>Desmophyllum</taxon>
    </lineage>
</organism>
<dbReference type="GO" id="GO:0015279">
    <property type="term" value="F:store-operated calcium channel activity"/>
    <property type="evidence" value="ECO:0007669"/>
    <property type="project" value="TreeGrafter"/>
</dbReference>
<reference evidence="6" key="1">
    <citation type="submission" date="2023-01" db="EMBL/GenBank/DDBJ databases">
        <title>Genome assembly of the deep-sea coral Lophelia pertusa.</title>
        <authorList>
            <person name="Herrera S."/>
            <person name="Cordes E."/>
        </authorList>
    </citation>
    <scope>NUCLEOTIDE SEQUENCE</scope>
    <source>
        <strain evidence="6">USNM1676648</strain>
        <tissue evidence="6">Polyp</tissue>
    </source>
</reference>
<evidence type="ECO:0000256" key="1">
    <source>
        <dbReference type="ARBA" id="ARBA00022448"/>
    </source>
</evidence>
<dbReference type="Proteomes" id="UP001163046">
    <property type="component" value="Unassembled WGS sequence"/>
</dbReference>
<dbReference type="OrthoDB" id="5972110at2759"/>
<evidence type="ECO:0000256" key="2">
    <source>
        <dbReference type="ARBA" id="ARBA00023065"/>
    </source>
</evidence>
<keyword evidence="7" id="KW-1185">Reference proteome</keyword>
<evidence type="ECO:0000313" key="6">
    <source>
        <dbReference type="EMBL" id="KAJ7377795.1"/>
    </source>
</evidence>
<dbReference type="InterPro" id="IPR002153">
    <property type="entry name" value="TRPC_channel"/>
</dbReference>
<keyword evidence="5" id="KW-0472">Membrane</keyword>
<evidence type="ECO:0008006" key="8">
    <source>
        <dbReference type="Google" id="ProtNLM"/>
    </source>
</evidence>
<evidence type="ECO:0000256" key="5">
    <source>
        <dbReference type="SAM" id="Phobius"/>
    </source>
</evidence>
<feature type="transmembrane region" description="Helical" evidence="5">
    <location>
        <begin position="20"/>
        <end position="44"/>
    </location>
</feature>
<feature type="transmembrane region" description="Helical" evidence="5">
    <location>
        <begin position="105"/>
        <end position="127"/>
    </location>
</feature>
<evidence type="ECO:0000313" key="7">
    <source>
        <dbReference type="Proteomes" id="UP001163046"/>
    </source>
</evidence>
<dbReference type="GO" id="GO:0070679">
    <property type="term" value="F:inositol 1,4,5 trisphosphate binding"/>
    <property type="evidence" value="ECO:0007669"/>
    <property type="project" value="TreeGrafter"/>
</dbReference>
<dbReference type="GO" id="GO:0005886">
    <property type="term" value="C:plasma membrane"/>
    <property type="evidence" value="ECO:0007669"/>
    <property type="project" value="TreeGrafter"/>
</dbReference>
<dbReference type="PANTHER" id="PTHR10117:SF54">
    <property type="entry name" value="TRANSIENT RECEPTOR POTENTIAL-GAMMA PROTEIN"/>
    <property type="match status" value="1"/>
</dbReference>